<dbReference type="GO" id="GO:0003676">
    <property type="term" value="F:nucleic acid binding"/>
    <property type="evidence" value="ECO:0007669"/>
    <property type="project" value="InterPro"/>
</dbReference>
<dbReference type="EMBL" id="RPFW01000010">
    <property type="protein sequence ID" value="TVZ00171.1"/>
    <property type="molecule type" value="Genomic_DNA"/>
</dbReference>
<dbReference type="InterPro" id="IPR012337">
    <property type="entry name" value="RNaseH-like_sf"/>
</dbReference>
<dbReference type="InterPro" id="IPR050900">
    <property type="entry name" value="Transposase_IS3/IS150/IS904"/>
</dbReference>
<keyword evidence="5" id="KW-1185">Reference proteome</keyword>
<comment type="caution">
    <text evidence="3">The sequence shown here is derived from an EMBL/GenBank/DDBJ whole genome shotgun (WGS) entry which is preliminary data.</text>
</comment>
<protein>
    <recommendedName>
        <fullName evidence="1">Integrase catalytic domain-containing protein</fullName>
    </recommendedName>
</protein>
<gene>
    <name evidence="3" type="ORF">EAS64_14810</name>
    <name evidence="4" type="ORF">EAS64_14855</name>
    <name evidence="2" type="ORF">EAS64_39690</name>
</gene>
<evidence type="ECO:0000313" key="3">
    <source>
        <dbReference type="EMBL" id="TVZ03735.1"/>
    </source>
</evidence>
<dbReference type="InterPro" id="IPR001584">
    <property type="entry name" value="Integrase_cat-core"/>
</dbReference>
<organism evidence="3 5">
    <name type="scientific">Trebonia kvetii</name>
    <dbReference type="NCBI Taxonomy" id="2480626"/>
    <lineage>
        <taxon>Bacteria</taxon>
        <taxon>Bacillati</taxon>
        <taxon>Actinomycetota</taxon>
        <taxon>Actinomycetes</taxon>
        <taxon>Streptosporangiales</taxon>
        <taxon>Treboniaceae</taxon>
        <taxon>Trebonia</taxon>
    </lineage>
</organism>
<dbReference type="Pfam" id="PF13683">
    <property type="entry name" value="rve_3"/>
    <property type="match status" value="1"/>
</dbReference>
<dbReference type="SUPFAM" id="SSF53098">
    <property type="entry name" value="Ribonuclease H-like"/>
    <property type="match status" value="1"/>
</dbReference>
<dbReference type="GO" id="GO:0015074">
    <property type="term" value="P:DNA integration"/>
    <property type="evidence" value="ECO:0007669"/>
    <property type="project" value="InterPro"/>
</dbReference>
<dbReference type="EMBL" id="RPFW01000003">
    <property type="protein sequence ID" value="TVZ03743.1"/>
    <property type="molecule type" value="Genomic_DNA"/>
</dbReference>
<dbReference type="PANTHER" id="PTHR46889:SF4">
    <property type="entry name" value="TRANSPOSASE INSO FOR INSERTION SEQUENCE ELEMENT IS911B-RELATED"/>
    <property type="match status" value="1"/>
</dbReference>
<feature type="domain" description="Integrase catalytic" evidence="1">
    <location>
        <begin position="6"/>
        <end position="174"/>
    </location>
</feature>
<name>A0A6P2BZV3_9ACTN</name>
<reference evidence="3 5" key="1">
    <citation type="submission" date="2018-11" db="EMBL/GenBank/DDBJ databases">
        <title>Trebonia kvetii gen.nov., sp.nov., a novel acidophilic actinobacterium, and proposal of the new actinobacterial family Treboniaceae fam. nov.</title>
        <authorList>
            <person name="Rapoport D."/>
            <person name="Sagova-Mareckova M."/>
            <person name="Sedlacek I."/>
            <person name="Provaznik J."/>
            <person name="Kralova S."/>
            <person name="Pavlinic D."/>
            <person name="Benes V."/>
            <person name="Kopecky J."/>
        </authorList>
    </citation>
    <scope>NUCLEOTIDE SEQUENCE [LARGE SCALE GENOMIC DNA]</scope>
    <source>
        <strain evidence="3 5">15Tr583</strain>
    </source>
</reference>
<proteinExistence type="predicted"/>
<dbReference type="PROSITE" id="PS50994">
    <property type="entry name" value="INTEGRASE"/>
    <property type="match status" value="1"/>
</dbReference>
<dbReference type="PANTHER" id="PTHR46889">
    <property type="entry name" value="TRANSPOSASE INSF FOR INSERTION SEQUENCE IS3B-RELATED"/>
    <property type="match status" value="1"/>
</dbReference>
<evidence type="ECO:0000313" key="4">
    <source>
        <dbReference type="EMBL" id="TVZ03743.1"/>
    </source>
</evidence>
<accession>A0A6P2BZV3</accession>
<dbReference type="OrthoDB" id="9801287at2"/>
<evidence type="ECO:0000313" key="2">
    <source>
        <dbReference type="EMBL" id="TVZ00171.1"/>
    </source>
</evidence>
<dbReference type="EMBL" id="RPFW01000003">
    <property type="protein sequence ID" value="TVZ03735.1"/>
    <property type="molecule type" value="Genomic_DNA"/>
</dbReference>
<dbReference type="Proteomes" id="UP000460272">
    <property type="component" value="Unassembled WGS sequence"/>
</dbReference>
<evidence type="ECO:0000259" key="1">
    <source>
        <dbReference type="PROSITE" id="PS50994"/>
    </source>
</evidence>
<sequence length="180" mass="20523">MLLRRSPQNPCYVGILAGEDGLRPTVPSALGFHVTDTVIDCHTKAVIGWATGDNYKTPLIEEAVEMAARNYTLAPAAVFHSDRGSNYTSGQFAMTLKKYNLRQSVGRTGICYDNAMAESFFAALKNERVHRTQYPTREQARRDVVRYIEFWYNSKRRHSGLQYRTPQQVHDEYLERQSAA</sequence>
<dbReference type="InterPro" id="IPR036397">
    <property type="entry name" value="RNaseH_sf"/>
</dbReference>
<evidence type="ECO:0000313" key="5">
    <source>
        <dbReference type="Proteomes" id="UP000460272"/>
    </source>
</evidence>
<dbReference type="AlphaFoldDB" id="A0A6P2BZV3"/>
<dbReference type="Gene3D" id="3.30.420.10">
    <property type="entry name" value="Ribonuclease H-like superfamily/Ribonuclease H"/>
    <property type="match status" value="1"/>
</dbReference>